<comment type="caution">
    <text evidence="5">The sequence shown here is derived from an EMBL/GenBank/DDBJ whole genome shotgun (WGS) entry which is preliminary data.</text>
</comment>
<evidence type="ECO:0000313" key="6">
    <source>
        <dbReference type="Proteomes" id="UP000235916"/>
    </source>
</evidence>
<dbReference type="SMART" id="SM00062">
    <property type="entry name" value="PBPb"/>
    <property type="match status" value="1"/>
</dbReference>
<keyword evidence="3" id="KW-0732">Signal</keyword>
<dbReference type="SUPFAM" id="SSF53850">
    <property type="entry name" value="Periplasmic binding protein-like II"/>
    <property type="match status" value="1"/>
</dbReference>
<evidence type="ECO:0000313" key="5">
    <source>
        <dbReference type="EMBL" id="PND39800.1"/>
    </source>
</evidence>
<feature type="domain" description="Solute-binding protein family 3/N-terminal" evidence="4">
    <location>
        <begin position="25"/>
        <end position="260"/>
    </location>
</feature>
<organism evidence="5 6">
    <name type="scientific">Kinneretia aquatilis</name>
    <dbReference type="NCBI Taxonomy" id="2070761"/>
    <lineage>
        <taxon>Bacteria</taxon>
        <taxon>Pseudomonadati</taxon>
        <taxon>Pseudomonadota</taxon>
        <taxon>Betaproteobacteria</taxon>
        <taxon>Burkholderiales</taxon>
        <taxon>Sphaerotilaceae</taxon>
        <taxon>Roseateles</taxon>
    </lineage>
</organism>
<gene>
    <name evidence="5" type="ORF">C1O66_16795</name>
</gene>
<dbReference type="CDD" id="cd13688">
    <property type="entry name" value="PBP2_GltI_DEBP"/>
    <property type="match status" value="1"/>
</dbReference>
<dbReference type="EMBL" id="POSP01000003">
    <property type="protein sequence ID" value="PND39800.1"/>
    <property type="molecule type" value="Genomic_DNA"/>
</dbReference>
<keyword evidence="6" id="KW-1185">Reference proteome</keyword>
<dbReference type="GO" id="GO:0005576">
    <property type="term" value="C:extracellular region"/>
    <property type="evidence" value="ECO:0007669"/>
    <property type="project" value="TreeGrafter"/>
</dbReference>
<dbReference type="Gene3D" id="3.40.190.10">
    <property type="entry name" value="Periplasmic binding protein-like II"/>
    <property type="match status" value="2"/>
</dbReference>
<keyword evidence="2" id="KW-0813">Transport</keyword>
<evidence type="ECO:0000259" key="4">
    <source>
        <dbReference type="SMART" id="SM00062"/>
    </source>
</evidence>
<evidence type="ECO:0000256" key="2">
    <source>
        <dbReference type="ARBA" id="ARBA00022448"/>
    </source>
</evidence>
<dbReference type="InterPro" id="IPR051455">
    <property type="entry name" value="Bact_solute-bind_prot3"/>
</dbReference>
<evidence type="ECO:0000256" key="1">
    <source>
        <dbReference type="ARBA" id="ARBA00010333"/>
    </source>
</evidence>
<dbReference type="Pfam" id="PF00497">
    <property type="entry name" value="SBP_bac_3"/>
    <property type="match status" value="1"/>
</dbReference>
<proteinExistence type="inferred from homology"/>
<sequence length="289" mass="32040">MTTAALTLPAKAGQGSLDSIRSSGELVIGYRADAVPFSYDLPGGKQPVGYAIEICKQIAEAMKKELKLKELTLRYKAVDSKQRFPAVAEGQVDLECANTTNNRERRDKLGMAFTIPHYIAGTRMLVRKDSKIERVEDLGGKRVITTKGTTSAPLIKSKSQDLGLKLTLLECDDDQQCFNAVDKRQADAYLMDDILLYSFRASAPKPEDFAVVGKLLSIEPLSLMMSKKDPALKKFVDAEMGRLIRGGEVAKLYKQWFESPIPPKNANLNVPMNYLMRDSLKFPTDQVGD</sequence>
<dbReference type="PANTHER" id="PTHR30085">
    <property type="entry name" value="AMINO ACID ABC TRANSPORTER PERMEASE"/>
    <property type="match status" value="1"/>
</dbReference>
<reference evidence="5 6" key="1">
    <citation type="submission" date="2018-01" db="EMBL/GenBank/DDBJ databases">
        <title>Draft genome sequence of Paucibacter aquatile CR182 isolated from freshwater of the Nakdong River.</title>
        <authorList>
            <person name="Choi A."/>
            <person name="Chung E.J."/>
        </authorList>
    </citation>
    <scope>NUCLEOTIDE SEQUENCE [LARGE SCALE GENOMIC DNA]</scope>
    <source>
        <strain evidence="5 6">CR182</strain>
    </source>
</reference>
<dbReference type="OrthoDB" id="7240770at2"/>
<dbReference type="AlphaFoldDB" id="A0A2N8L273"/>
<dbReference type="InterPro" id="IPR001638">
    <property type="entry name" value="Solute-binding_3/MltF_N"/>
</dbReference>
<comment type="similarity">
    <text evidence="1">Belongs to the bacterial solute-binding protein 3 family.</text>
</comment>
<dbReference type="GO" id="GO:0006865">
    <property type="term" value="P:amino acid transport"/>
    <property type="evidence" value="ECO:0007669"/>
    <property type="project" value="TreeGrafter"/>
</dbReference>
<accession>A0A2N8L273</accession>
<evidence type="ECO:0000256" key="3">
    <source>
        <dbReference type="ARBA" id="ARBA00022729"/>
    </source>
</evidence>
<protein>
    <submittedName>
        <fullName evidence="5">Amino acid ABC transporter substrate-binding protein</fullName>
    </submittedName>
</protein>
<dbReference type="GO" id="GO:0030288">
    <property type="term" value="C:outer membrane-bounded periplasmic space"/>
    <property type="evidence" value="ECO:0007669"/>
    <property type="project" value="TreeGrafter"/>
</dbReference>
<name>A0A2N8L273_9BURK</name>
<dbReference type="PANTHER" id="PTHR30085:SF2">
    <property type="entry name" value="GLUTAMATE_ASPARTATE IMPORT SOLUTE-BINDING PROTEIN"/>
    <property type="match status" value="1"/>
</dbReference>
<dbReference type="Proteomes" id="UP000235916">
    <property type="component" value="Unassembled WGS sequence"/>
</dbReference>